<keyword evidence="2" id="KW-1185">Reference proteome</keyword>
<sequence length="68" mass="7680">MHTEQRMCGCPRACEAPGATRRVFAAASERKQQVCMRCGKGRCCQGRGLCLRRRVRLERNHVCQDAVS</sequence>
<dbReference type="EMBL" id="EF101928">
    <property type="protein sequence ID" value="ABT16567.1"/>
    <property type="molecule type" value="Genomic_DNA"/>
</dbReference>
<dbReference type="GeneID" id="5470298"/>
<dbReference type="RefSeq" id="YP_001426914.1">
    <property type="nucleotide sequence ID" value="NC_008724.1"/>
</dbReference>
<accession>A7K943</accession>
<dbReference type="KEGG" id="vg:5470298"/>
<reference evidence="1 2" key="1">
    <citation type="submission" date="2006-09" db="EMBL/GenBank/DDBJ databases">
        <title>Sequence and annotation of the 288-kb ATCV-1 virus that infects an endosymbiotic Chlorella strain of the heliozoon Acanthocystis turfacea.</title>
        <authorList>
            <person name="Fitzgerald L.A."/>
            <person name="Graves M.V."/>
            <person name="Li X."/>
            <person name="Pfitzner A.J.P."/>
            <person name="Hartigan J."/>
            <person name="Van Etten J.L."/>
        </authorList>
    </citation>
    <scope>NUCLEOTIDE SEQUENCE [LARGE SCALE GENOMIC DNA]</scope>
    <source>
        <strain evidence="1 2">ATCV-1</strain>
    </source>
</reference>
<protein>
    <submittedName>
        <fullName evidence="1">Uncharacterized protein z433L</fullName>
    </submittedName>
</protein>
<gene>
    <name evidence="1" type="primary">z433L</name>
    <name evidence="1" type="ORF">ATCV1_z433L</name>
</gene>
<organism evidence="1 2">
    <name type="scientific">Chlorovirus heliozoae</name>
    <dbReference type="NCBI Taxonomy" id="322019"/>
    <lineage>
        <taxon>Viruses</taxon>
        <taxon>Varidnaviria</taxon>
        <taxon>Bamfordvirae</taxon>
        <taxon>Nucleocytoviricota</taxon>
        <taxon>Megaviricetes</taxon>
        <taxon>Algavirales</taxon>
        <taxon>Phycodnaviridae</taxon>
        <taxon>Chlorovirus</taxon>
    </lineage>
</organism>
<proteinExistence type="predicted"/>
<evidence type="ECO:0000313" key="1">
    <source>
        <dbReference type="EMBL" id="ABT16567.1"/>
    </source>
</evidence>
<name>A7K943_9PHYC</name>
<evidence type="ECO:0000313" key="2">
    <source>
        <dbReference type="Proteomes" id="UP000202420"/>
    </source>
</evidence>
<dbReference type="Proteomes" id="UP000202420">
    <property type="component" value="Segment"/>
</dbReference>